<dbReference type="GeneID" id="4601029"/>
<dbReference type="Pfam" id="PF02635">
    <property type="entry name" value="DsrE"/>
    <property type="match status" value="1"/>
</dbReference>
<dbReference type="InterPro" id="IPR003787">
    <property type="entry name" value="Sulphur_relay_DsrE/F-like"/>
</dbReference>
<dbReference type="EMBL" id="CP000505">
    <property type="protein sequence ID" value="ABL79021.1"/>
    <property type="molecule type" value="Genomic_DNA"/>
</dbReference>
<accession>A1S0P1</accession>
<evidence type="ECO:0000313" key="2">
    <source>
        <dbReference type="Proteomes" id="UP000000641"/>
    </source>
</evidence>
<gene>
    <name evidence="1" type="ordered locus">Tpen_1626</name>
</gene>
<dbReference type="PANTHER" id="PTHR37691:SF1">
    <property type="entry name" value="BLR3518 PROTEIN"/>
    <property type="match status" value="1"/>
</dbReference>
<proteinExistence type="predicted"/>
<dbReference type="KEGG" id="tpe:Tpen_1626"/>
<name>A1S0P1_THEPD</name>
<evidence type="ECO:0000313" key="1">
    <source>
        <dbReference type="EMBL" id="ABL79021.1"/>
    </source>
</evidence>
<sequence length="110" mass="12065">MPLKVVVQVSDLNSVPQALKSCRNLLSEVPDAVVEIVFHQTAINALVKGKGFDDEIRGFVERGVVIAACRNSMRDRGIRSEDLVDGVTVVNSGVAEIVKKESEGWLYLRL</sequence>
<protein>
    <submittedName>
        <fullName evidence="1">Uncharacterized protein</fullName>
    </submittedName>
</protein>
<dbReference type="STRING" id="368408.Tpen_1626"/>
<dbReference type="HOGENOM" id="CLU_127515_4_1_2"/>
<dbReference type="SUPFAM" id="SSF75169">
    <property type="entry name" value="DsrEFH-like"/>
    <property type="match status" value="1"/>
</dbReference>
<dbReference type="AlphaFoldDB" id="A1S0P1"/>
<dbReference type="RefSeq" id="WP_011753286.1">
    <property type="nucleotide sequence ID" value="NC_008698.1"/>
</dbReference>
<dbReference type="InterPro" id="IPR027396">
    <property type="entry name" value="DsrEFH-like"/>
</dbReference>
<dbReference type="OrthoDB" id="57062at2157"/>
<keyword evidence="2" id="KW-1185">Reference proteome</keyword>
<reference evidence="2" key="1">
    <citation type="journal article" date="2008" name="J. Bacteriol.">
        <title>Genome sequence of Thermofilum pendens reveals an exceptional loss of biosynthetic pathways without genome reduction.</title>
        <authorList>
            <person name="Anderson I."/>
            <person name="Rodriguez J."/>
            <person name="Susanti D."/>
            <person name="Porat I."/>
            <person name="Reich C."/>
            <person name="Ulrich L.E."/>
            <person name="Elkins J.G."/>
            <person name="Mavromatis K."/>
            <person name="Lykidis A."/>
            <person name="Kim E."/>
            <person name="Thompson L.S."/>
            <person name="Nolan M."/>
            <person name="Land M."/>
            <person name="Copeland A."/>
            <person name="Lapidus A."/>
            <person name="Lucas S."/>
            <person name="Detter C."/>
            <person name="Zhulin I.B."/>
            <person name="Olsen G.J."/>
            <person name="Whitman W."/>
            <person name="Mukhopadhyay B."/>
            <person name="Bristow J."/>
            <person name="Kyrpides N."/>
        </authorList>
    </citation>
    <scope>NUCLEOTIDE SEQUENCE [LARGE SCALE GENOMIC DNA]</scope>
    <source>
        <strain evidence="2">DSM 2475 / Hrk 5</strain>
    </source>
</reference>
<organism evidence="1 2">
    <name type="scientific">Thermofilum pendens (strain DSM 2475 / Hrk 5)</name>
    <dbReference type="NCBI Taxonomy" id="368408"/>
    <lineage>
        <taxon>Archaea</taxon>
        <taxon>Thermoproteota</taxon>
        <taxon>Thermoprotei</taxon>
        <taxon>Thermofilales</taxon>
        <taxon>Thermofilaceae</taxon>
        <taxon>Thermofilum</taxon>
    </lineage>
</organism>
<dbReference type="EnsemblBacteria" id="ABL79021">
    <property type="protein sequence ID" value="ABL79021"/>
    <property type="gene ID" value="Tpen_1626"/>
</dbReference>
<dbReference type="Gene3D" id="3.40.1260.10">
    <property type="entry name" value="DsrEFH-like"/>
    <property type="match status" value="1"/>
</dbReference>
<dbReference type="Proteomes" id="UP000000641">
    <property type="component" value="Chromosome"/>
</dbReference>
<dbReference type="PANTHER" id="PTHR37691">
    <property type="entry name" value="BLR3518 PROTEIN"/>
    <property type="match status" value="1"/>
</dbReference>
<dbReference type="eggNOG" id="arCOG04394">
    <property type="taxonomic scope" value="Archaea"/>
</dbReference>